<evidence type="ECO:0008006" key="4">
    <source>
        <dbReference type="Google" id="ProtNLM"/>
    </source>
</evidence>
<comment type="caution">
    <text evidence="2">The sequence shown here is derived from an EMBL/GenBank/DDBJ whole genome shotgun (WGS) entry which is preliminary data.</text>
</comment>
<feature type="region of interest" description="Disordered" evidence="1">
    <location>
        <begin position="223"/>
        <end position="283"/>
    </location>
</feature>
<organism evidence="2 3">
    <name type="scientific">Merluccius polli</name>
    <name type="common">Benguela hake</name>
    <name type="synonym">Merluccius cadenati</name>
    <dbReference type="NCBI Taxonomy" id="89951"/>
    <lineage>
        <taxon>Eukaryota</taxon>
        <taxon>Metazoa</taxon>
        <taxon>Chordata</taxon>
        <taxon>Craniata</taxon>
        <taxon>Vertebrata</taxon>
        <taxon>Euteleostomi</taxon>
        <taxon>Actinopterygii</taxon>
        <taxon>Neopterygii</taxon>
        <taxon>Teleostei</taxon>
        <taxon>Neoteleostei</taxon>
        <taxon>Acanthomorphata</taxon>
        <taxon>Zeiogadaria</taxon>
        <taxon>Gadariae</taxon>
        <taxon>Gadiformes</taxon>
        <taxon>Gadoidei</taxon>
        <taxon>Merlucciidae</taxon>
        <taxon>Merluccius</taxon>
    </lineage>
</organism>
<dbReference type="Gene3D" id="3.40.50.12690">
    <property type="match status" value="1"/>
</dbReference>
<name>A0AA47M3P0_MERPO</name>
<dbReference type="SUPFAM" id="SSF52266">
    <property type="entry name" value="SGNH hydrolase"/>
    <property type="match status" value="1"/>
</dbReference>
<dbReference type="Proteomes" id="UP001174136">
    <property type="component" value="Unassembled WGS sequence"/>
</dbReference>
<proteinExistence type="predicted"/>
<protein>
    <recommendedName>
        <fullName evidence="4">SGNH hydrolase-type esterase domain-containing protein</fullName>
    </recommendedName>
</protein>
<dbReference type="EMBL" id="JAOPHQ010006037">
    <property type="protein sequence ID" value="KAK0132998.1"/>
    <property type="molecule type" value="Genomic_DNA"/>
</dbReference>
<feature type="compositionally biased region" description="Polar residues" evidence="1">
    <location>
        <begin position="246"/>
        <end position="255"/>
    </location>
</feature>
<keyword evidence="3" id="KW-1185">Reference proteome</keyword>
<feature type="compositionally biased region" description="Polar residues" evidence="1">
    <location>
        <begin position="223"/>
        <end position="235"/>
    </location>
</feature>
<dbReference type="AlphaFoldDB" id="A0AA47M3P0"/>
<evidence type="ECO:0000256" key="1">
    <source>
        <dbReference type="SAM" id="MobiDB-lite"/>
    </source>
</evidence>
<feature type="region of interest" description="Disordered" evidence="1">
    <location>
        <begin position="173"/>
        <end position="209"/>
    </location>
</feature>
<evidence type="ECO:0000313" key="2">
    <source>
        <dbReference type="EMBL" id="KAK0132998.1"/>
    </source>
</evidence>
<sequence>MTLLTSPSGCKSCVNLSQKISVLEQRIATLYKIQEAERNLDTIIFGPVQTSANSPGELATTAPYHADADFSPATASTPPAVAALAAPPVPAPDAIPEGSWLRCGAKPKAPVCSTPSHTVAHQPWVVVGNTKKRGRLSFHPLHQGKVGCDSPPSSPPAPDLCLHNRFTVLDDKEFPPLTGSSHCSPRRKRPVSSTGCAIPAGSRPPVRPTTLRKAAALSFTPRSSLHTSDAYTHQASRPRVSPPSIWASTGSSSARPSAGDSRSEGSPGIPPVGGSGPRSGPTTIIIGDSIIRHVKTKSGKTLCFPGGTVNDITEKVRNVLEAHPSVNTMVVHVGTNDIPRQQSEILKHDFIQLLNILKEARVRTFISGPCFLTA</sequence>
<reference evidence="2" key="1">
    <citation type="journal article" date="2023" name="Front. Mar. Sci.">
        <title>A new Merluccius polli reference genome to investigate the effects of global change in West African waters.</title>
        <authorList>
            <person name="Mateo J.L."/>
            <person name="Blanco-Fernandez C."/>
            <person name="Garcia-Vazquez E."/>
            <person name="Machado-Schiaffino G."/>
        </authorList>
    </citation>
    <scope>NUCLEOTIDE SEQUENCE</scope>
    <source>
        <strain evidence="2">C29</strain>
        <tissue evidence="2">Fin</tissue>
    </source>
</reference>
<accession>A0AA47M3P0</accession>
<gene>
    <name evidence="2" type="ORF">N1851_031636</name>
</gene>
<evidence type="ECO:0000313" key="3">
    <source>
        <dbReference type="Proteomes" id="UP001174136"/>
    </source>
</evidence>